<evidence type="ECO:0000256" key="1">
    <source>
        <dbReference type="SAM" id="MobiDB-lite"/>
    </source>
</evidence>
<protein>
    <submittedName>
        <fullName evidence="3">Uncharacterized protein</fullName>
    </submittedName>
</protein>
<evidence type="ECO:0000313" key="4">
    <source>
        <dbReference type="Proteomes" id="UP001210865"/>
    </source>
</evidence>
<keyword evidence="2" id="KW-1133">Transmembrane helix</keyword>
<sequence>MSPREQLVACIATLATLAIVFVAALIAAALSPGLMGKMEVFGLGTITGGLIGVLRIPSSRSPVATTDSGDVTVTPAPQSPQGE</sequence>
<organism evidence="3 4">
    <name type="scientific">Sphingomonas abietis</name>
    <dbReference type="NCBI Taxonomy" id="3012344"/>
    <lineage>
        <taxon>Bacteria</taxon>
        <taxon>Pseudomonadati</taxon>
        <taxon>Pseudomonadota</taxon>
        <taxon>Alphaproteobacteria</taxon>
        <taxon>Sphingomonadales</taxon>
        <taxon>Sphingomonadaceae</taxon>
        <taxon>Sphingomonas</taxon>
    </lineage>
</organism>
<accession>A0ABY7NQW9</accession>
<evidence type="ECO:0000256" key="2">
    <source>
        <dbReference type="SAM" id="Phobius"/>
    </source>
</evidence>
<reference evidence="3 4" key="1">
    <citation type="submission" date="2022-12" db="EMBL/GenBank/DDBJ databases">
        <title>Sphingomonas abieness sp. nov., an endophytic bacterium isolated from Abies koreana.</title>
        <authorList>
            <person name="Jiang L."/>
            <person name="Lee J."/>
        </authorList>
    </citation>
    <scope>NUCLEOTIDE SEQUENCE [LARGE SCALE GENOMIC DNA]</scope>
    <source>
        <strain evidence="4">PAMB 00755</strain>
    </source>
</reference>
<gene>
    <name evidence="3" type="ORF">PBT88_07360</name>
</gene>
<feature type="region of interest" description="Disordered" evidence="1">
    <location>
        <begin position="60"/>
        <end position="83"/>
    </location>
</feature>
<keyword evidence="2" id="KW-0472">Membrane</keyword>
<keyword evidence="2" id="KW-0812">Transmembrane</keyword>
<feature type="transmembrane region" description="Helical" evidence="2">
    <location>
        <begin position="7"/>
        <end position="28"/>
    </location>
</feature>
<name>A0ABY7NQW9_9SPHN</name>
<dbReference type="EMBL" id="CP115174">
    <property type="protein sequence ID" value="WBO23918.1"/>
    <property type="molecule type" value="Genomic_DNA"/>
</dbReference>
<keyword evidence="4" id="KW-1185">Reference proteome</keyword>
<proteinExistence type="predicted"/>
<dbReference type="RefSeq" id="WP_270078547.1">
    <property type="nucleotide sequence ID" value="NZ_CP115174.1"/>
</dbReference>
<evidence type="ECO:0000313" key="3">
    <source>
        <dbReference type="EMBL" id="WBO23918.1"/>
    </source>
</evidence>
<dbReference type="Proteomes" id="UP001210865">
    <property type="component" value="Chromosome"/>
</dbReference>